<reference evidence="1 2" key="1">
    <citation type="submission" date="2023-11" db="EMBL/GenBank/DDBJ databases">
        <title>30 novel species of actinomycetes from the DSMZ collection.</title>
        <authorList>
            <person name="Nouioui I."/>
        </authorList>
    </citation>
    <scope>NUCLEOTIDE SEQUENCE [LARGE SCALE GENOMIC DNA]</scope>
    <source>
        <strain evidence="1 2">DSM 41602</strain>
    </source>
</reference>
<organism evidence="1 2">
    <name type="scientific">Streptomyces antimycoticus</name>
    <dbReference type="NCBI Taxonomy" id="68175"/>
    <lineage>
        <taxon>Bacteria</taxon>
        <taxon>Bacillati</taxon>
        <taxon>Actinomycetota</taxon>
        <taxon>Actinomycetes</taxon>
        <taxon>Kitasatosporales</taxon>
        <taxon>Streptomycetaceae</taxon>
        <taxon>Streptomyces</taxon>
        <taxon>Streptomyces violaceusniger group</taxon>
    </lineage>
</organism>
<proteinExistence type="predicted"/>
<dbReference type="NCBIfam" id="TIGR01409">
    <property type="entry name" value="TAT_signal_seq"/>
    <property type="match status" value="1"/>
</dbReference>
<sequence length="70" mass="7274">MTPLPRRHLLAGTAVAGGLLAVGAPGSGPRQPAVVDSGERYSRLGGELTPAGQRVLITGRASLRYRLTPR</sequence>
<dbReference type="PROSITE" id="PS51318">
    <property type="entry name" value="TAT"/>
    <property type="match status" value="1"/>
</dbReference>
<protein>
    <submittedName>
        <fullName evidence="1">Twin-arginine translocation signal domain-containing protein</fullName>
    </submittedName>
</protein>
<gene>
    <name evidence="1" type="ORF">V2K49_05210</name>
</gene>
<accession>A0ABD5J3M3</accession>
<dbReference type="AlphaFoldDB" id="A0ABD5J3M3"/>
<evidence type="ECO:0000313" key="2">
    <source>
        <dbReference type="Proteomes" id="UP001354649"/>
    </source>
</evidence>
<dbReference type="RefSeq" id="WP_086706015.1">
    <property type="nucleotide sequence ID" value="NZ_CP108856.1"/>
</dbReference>
<dbReference type="Proteomes" id="UP001354649">
    <property type="component" value="Unassembled WGS sequence"/>
</dbReference>
<dbReference type="InterPro" id="IPR006311">
    <property type="entry name" value="TAT_signal"/>
</dbReference>
<evidence type="ECO:0000313" key="1">
    <source>
        <dbReference type="EMBL" id="MEE4582580.1"/>
    </source>
</evidence>
<dbReference type="GeneID" id="97431523"/>
<comment type="caution">
    <text evidence="1">The sequence shown here is derived from an EMBL/GenBank/DDBJ whole genome shotgun (WGS) entry which is preliminary data.</text>
</comment>
<name>A0ABD5J3M3_9ACTN</name>
<dbReference type="InterPro" id="IPR019546">
    <property type="entry name" value="TAT_signal_bac_arc"/>
</dbReference>
<dbReference type="EMBL" id="JAZBJQ010000002">
    <property type="protein sequence ID" value="MEE4582580.1"/>
    <property type="molecule type" value="Genomic_DNA"/>
</dbReference>